<accession>A0A815LZW0</accession>
<feature type="transmembrane region" description="Helical" evidence="14">
    <location>
        <begin position="893"/>
        <end position="917"/>
    </location>
</feature>
<dbReference type="GO" id="GO:0000139">
    <property type="term" value="C:Golgi membrane"/>
    <property type="evidence" value="ECO:0007669"/>
    <property type="project" value="TreeGrafter"/>
</dbReference>
<evidence type="ECO:0000256" key="15">
    <source>
        <dbReference type="SAM" id="SignalP"/>
    </source>
</evidence>
<feature type="transmembrane region" description="Helical" evidence="14">
    <location>
        <begin position="792"/>
        <end position="812"/>
    </location>
</feature>
<dbReference type="GO" id="GO:0016971">
    <property type="term" value="F:flavin-dependent sulfhydryl oxidase activity"/>
    <property type="evidence" value="ECO:0007669"/>
    <property type="project" value="InterPro"/>
</dbReference>
<evidence type="ECO:0000256" key="13">
    <source>
        <dbReference type="ARBA" id="ARBA00048864"/>
    </source>
</evidence>
<dbReference type="EMBL" id="CAJNOJ010000353">
    <property type="protein sequence ID" value="CAF1413621.1"/>
    <property type="molecule type" value="Genomic_DNA"/>
</dbReference>
<feature type="chain" id="PRO_5032669412" description="Sulfhydryl oxidase" evidence="15">
    <location>
        <begin position="22"/>
        <end position="1082"/>
    </location>
</feature>
<name>A0A815LZW0_ADIRI</name>
<dbReference type="Gene3D" id="3.40.30.10">
    <property type="entry name" value="Glutaredoxin"/>
    <property type="match status" value="2"/>
</dbReference>
<dbReference type="Proteomes" id="UP000663852">
    <property type="component" value="Unassembled WGS sequence"/>
</dbReference>
<evidence type="ECO:0000256" key="1">
    <source>
        <dbReference type="ARBA" id="ARBA00001974"/>
    </source>
</evidence>
<evidence type="ECO:0000256" key="11">
    <source>
        <dbReference type="ARBA" id="ARBA00023157"/>
    </source>
</evidence>
<dbReference type="EC" id="1.8.3.2" evidence="14"/>
<comment type="cofactor">
    <cofactor evidence="1 14">
        <name>FAD</name>
        <dbReference type="ChEBI" id="CHEBI:57692"/>
    </cofactor>
</comment>
<keyword evidence="8 14" id="KW-1133">Transmembrane helix</keyword>
<evidence type="ECO:0000259" key="17">
    <source>
        <dbReference type="PROSITE" id="PS51352"/>
    </source>
</evidence>
<evidence type="ECO:0000256" key="10">
    <source>
        <dbReference type="ARBA" id="ARBA00023136"/>
    </source>
</evidence>
<feature type="transmembrane region" description="Helical" evidence="14">
    <location>
        <begin position="937"/>
        <end position="958"/>
    </location>
</feature>
<dbReference type="GO" id="GO:0003756">
    <property type="term" value="F:protein disulfide isomerase activity"/>
    <property type="evidence" value="ECO:0007669"/>
    <property type="project" value="TreeGrafter"/>
</dbReference>
<dbReference type="InterPro" id="IPR036774">
    <property type="entry name" value="ERV/ALR_sulphydryl_oxid_sf"/>
</dbReference>
<evidence type="ECO:0000256" key="7">
    <source>
        <dbReference type="ARBA" id="ARBA00022827"/>
    </source>
</evidence>
<dbReference type="Pfam" id="PF18371">
    <property type="entry name" value="FAD_SOX"/>
    <property type="match status" value="1"/>
</dbReference>
<dbReference type="Gene3D" id="1.20.120.1960">
    <property type="entry name" value="QSOX sulfhydryl oxidase domain"/>
    <property type="match status" value="1"/>
</dbReference>
<feature type="transmembrane region" description="Helical" evidence="14">
    <location>
        <begin position="706"/>
        <end position="728"/>
    </location>
</feature>
<dbReference type="PROSITE" id="PS00194">
    <property type="entry name" value="THIOREDOXIN_1"/>
    <property type="match status" value="1"/>
</dbReference>
<keyword evidence="11" id="KW-1015">Disulfide bond</keyword>
<dbReference type="InterPro" id="IPR017937">
    <property type="entry name" value="Thioredoxin_CS"/>
</dbReference>
<sequence length="1082" mass="123804">MTLVFTHRYLLICFLIRLTSSAVVPSQDSISLYTANDKVVILTGQNFSSIVYQSKTAWLVEFYASWCGHCQSYANTYREVAIDTWGWRTVVRVGAINCYADENGPICDQHNVAAYPTLRLIGPNSFINGSKLIHLTATDAKGVERELIKELDALQRTDRNWPNFAPIADVGLENIYSYAPPTVKLVLLIVEKQDDFTGRQIMLDFSKYHEQLVIFRASTDGKLWGQLQLNLTDIPAVFIIHSNGTTERMNTKQNMNENLGSRNLLNYAIRSYVHKSKCIDNFDDRDLEEIIHSKNALKKSEVKGTNEAQGAVIENQKLNMVDLETALSYMLRREVPRIKMIYGETYDALLHWLIVLTKYFPGRQPVMTYLKDLLSKVKQQPNGLSGKQFRELADINASNSYLPNNQIRYIYCTGSAPQYRGYPCALWLLFHTLTVSQVQTEFQNTHVTEVPSAIKGFIKYFFGCRHCSDNFMKETNELHQLDANDKNAAVVYLWKVHNHVNERLHGDETEDPQNPKIQFPSSNLCPKCRMDKTNFDSASTLDFLLKHYSKDNFDLSSVENPSESSNKKDQIPSRIDQYSMIEINHDFKQKSGLFSYLTSIVQRFSFYFLIFIVIIVLYVRRRHCKNNNKSCNDRLCSDIMDSVVKFNRRVTRYIKRAMSGSTRFFTDEDEIHRRSSIAGASYNLINSIVGSGVIGMSYAFRQSGYVAGFILLGIVAILTDYSTTILIRSGHMAKVNTYQELVYTVLGKFGFLWLSLVQFLYPFICLISYNIIIGDTVTKVLHRLWPTIPYLFQNRYIIIFLCSCFVTLPLSLYRNIAKLSQISLMGLILVIITVLILIKRGADTMSFISSEIRMVNTNLAESIGVMAFAFMCQHNSFLIFHSMSEKTLPRWRTVTLITTTVAFIFAVMYALTGYMVFGQQTEGDLLENYCHWDTLINIARLIYAINIMLTFPLECLVCRQVIEILGNKWLNFSSDRRHYIITSLIVASSVLLSLATDCLGIVLELNGLLVASSLAYILPALCYLKLRPTTMQWSSLDDFAPRRLLLSTWYRTSLLLTNVFAIEQSNQCEMNCETCRNFTINT</sequence>
<comment type="similarity">
    <text evidence="3">Belongs to the quiescin-sulfhydryl oxidase (QSOX) family.</text>
</comment>
<comment type="caution">
    <text evidence="14">Lacks conserved residue(s) required for the propagation of feature annotation.</text>
</comment>
<dbReference type="InterPro" id="IPR013766">
    <property type="entry name" value="Thioredoxin_domain"/>
</dbReference>
<keyword evidence="12" id="KW-0325">Glycoprotein</keyword>
<evidence type="ECO:0000256" key="12">
    <source>
        <dbReference type="ARBA" id="ARBA00023180"/>
    </source>
</evidence>
<keyword evidence="5 14" id="KW-0812">Transmembrane</keyword>
<dbReference type="OrthoDB" id="59470at2759"/>
<dbReference type="InterPro" id="IPR040986">
    <property type="entry name" value="QSOX_FAD-bd_dom"/>
</dbReference>
<feature type="domain" description="Thioredoxin" evidence="17">
    <location>
        <begin position="21"/>
        <end position="153"/>
    </location>
</feature>
<dbReference type="PANTHER" id="PTHR22897:SF8">
    <property type="entry name" value="SULFHYDRYL OXIDASE"/>
    <property type="match status" value="1"/>
</dbReference>
<dbReference type="InterPro" id="IPR036249">
    <property type="entry name" value="Thioredoxin-like_sf"/>
</dbReference>
<evidence type="ECO:0000256" key="2">
    <source>
        <dbReference type="ARBA" id="ARBA00004370"/>
    </source>
</evidence>
<dbReference type="InterPro" id="IPR013057">
    <property type="entry name" value="AA_transpt_TM"/>
</dbReference>
<evidence type="ECO:0000256" key="9">
    <source>
        <dbReference type="ARBA" id="ARBA00023002"/>
    </source>
</evidence>
<keyword evidence="10 14" id="KW-0472">Membrane</keyword>
<dbReference type="GO" id="GO:0006457">
    <property type="term" value="P:protein folding"/>
    <property type="evidence" value="ECO:0007669"/>
    <property type="project" value="TreeGrafter"/>
</dbReference>
<protein>
    <recommendedName>
        <fullName evidence="14">Sulfhydryl oxidase</fullName>
        <ecNumber evidence="14">1.8.3.2</ecNumber>
    </recommendedName>
</protein>
<gene>
    <name evidence="18" type="ORF">EDS130_LOCUS36921</name>
</gene>
<feature type="domain" description="ERV/ALR sulfhydryl oxidase" evidence="16">
    <location>
        <begin position="415"/>
        <end position="518"/>
    </location>
</feature>
<evidence type="ECO:0000313" key="18">
    <source>
        <dbReference type="EMBL" id="CAF1413621.1"/>
    </source>
</evidence>
<dbReference type="AlphaFoldDB" id="A0A815LZW0"/>
<evidence type="ECO:0000313" key="19">
    <source>
        <dbReference type="Proteomes" id="UP000663852"/>
    </source>
</evidence>
<proteinExistence type="inferred from homology"/>
<dbReference type="Pfam" id="PF04777">
    <property type="entry name" value="Evr1_Alr"/>
    <property type="match status" value="1"/>
</dbReference>
<feature type="transmembrane region" description="Helical" evidence="14">
    <location>
        <begin position="1008"/>
        <end position="1026"/>
    </location>
</feature>
<dbReference type="PROSITE" id="PS51324">
    <property type="entry name" value="ERV_ALR"/>
    <property type="match status" value="1"/>
</dbReference>
<keyword evidence="4 14" id="KW-0285">Flavoprotein</keyword>
<comment type="catalytic activity">
    <reaction evidence="13 14">
        <text>2 R'C(R)SH + O2 = R'C(R)S-S(R)CR' + H2O2</text>
        <dbReference type="Rhea" id="RHEA:17357"/>
        <dbReference type="ChEBI" id="CHEBI:15379"/>
        <dbReference type="ChEBI" id="CHEBI:16240"/>
        <dbReference type="ChEBI" id="CHEBI:16520"/>
        <dbReference type="ChEBI" id="CHEBI:17412"/>
        <dbReference type="EC" id="1.8.3.2"/>
    </reaction>
</comment>
<keyword evidence="6 15" id="KW-0732">Signal</keyword>
<feature type="signal peptide" evidence="15">
    <location>
        <begin position="1"/>
        <end position="21"/>
    </location>
</feature>
<dbReference type="InterPro" id="IPR039798">
    <property type="entry name" value="Sulfhydryl_oxidase"/>
</dbReference>
<evidence type="ECO:0000256" key="6">
    <source>
        <dbReference type="ARBA" id="ARBA00022729"/>
    </source>
</evidence>
<comment type="caution">
    <text evidence="18">The sequence shown here is derived from an EMBL/GenBank/DDBJ whole genome shotgun (WGS) entry which is preliminary data.</text>
</comment>
<dbReference type="SUPFAM" id="SSF69000">
    <property type="entry name" value="FAD-dependent thiol oxidase"/>
    <property type="match status" value="1"/>
</dbReference>
<feature type="transmembrane region" description="Helical" evidence="14">
    <location>
        <begin position="593"/>
        <end position="619"/>
    </location>
</feature>
<dbReference type="SUPFAM" id="SSF52833">
    <property type="entry name" value="Thioredoxin-like"/>
    <property type="match status" value="1"/>
</dbReference>
<dbReference type="Pfam" id="PF00085">
    <property type="entry name" value="Thioredoxin"/>
    <property type="match status" value="1"/>
</dbReference>
<evidence type="ECO:0000256" key="3">
    <source>
        <dbReference type="ARBA" id="ARBA00006041"/>
    </source>
</evidence>
<feature type="transmembrane region" description="Helical" evidence="14">
    <location>
        <begin position="824"/>
        <end position="842"/>
    </location>
</feature>
<keyword evidence="9 14" id="KW-0560">Oxidoreductase</keyword>
<dbReference type="InterPro" id="IPR042568">
    <property type="entry name" value="QSOX_FAD-bd_sf"/>
</dbReference>
<dbReference type="GO" id="GO:0005615">
    <property type="term" value="C:extracellular space"/>
    <property type="evidence" value="ECO:0007669"/>
    <property type="project" value="TreeGrafter"/>
</dbReference>
<dbReference type="InterPro" id="IPR017905">
    <property type="entry name" value="ERV/ALR_sulphydryl_oxidase"/>
</dbReference>
<evidence type="ECO:0000256" key="14">
    <source>
        <dbReference type="RuleBase" id="RU371123"/>
    </source>
</evidence>
<evidence type="ECO:0000256" key="5">
    <source>
        <dbReference type="ARBA" id="ARBA00022692"/>
    </source>
</evidence>
<comment type="subcellular location">
    <subcellularLocation>
        <location evidence="2">Membrane</location>
    </subcellularLocation>
</comment>
<evidence type="ECO:0000256" key="4">
    <source>
        <dbReference type="ARBA" id="ARBA00022630"/>
    </source>
</evidence>
<feature type="transmembrane region" description="Helical" evidence="14">
    <location>
        <begin position="979"/>
        <end position="1002"/>
    </location>
</feature>
<evidence type="ECO:0000256" key="8">
    <source>
        <dbReference type="ARBA" id="ARBA00022989"/>
    </source>
</evidence>
<dbReference type="PANTHER" id="PTHR22897">
    <property type="entry name" value="QUIESCIN Q6-RELATED SULFHYDRYL OXIDASE"/>
    <property type="match status" value="1"/>
</dbReference>
<dbReference type="Gene3D" id="1.20.120.310">
    <property type="entry name" value="ERV/ALR sulfhydryl oxidase domain"/>
    <property type="match status" value="1"/>
</dbReference>
<evidence type="ECO:0000259" key="16">
    <source>
        <dbReference type="PROSITE" id="PS51324"/>
    </source>
</evidence>
<keyword evidence="7 14" id="KW-0274">FAD</keyword>
<reference evidence="18" key="1">
    <citation type="submission" date="2021-02" db="EMBL/GenBank/DDBJ databases">
        <authorList>
            <person name="Nowell W R."/>
        </authorList>
    </citation>
    <scope>NUCLEOTIDE SEQUENCE</scope>
</reference>
<organism evidence="18 19">
    <name type="scientific">Adineta ricciae</name>
    <name type="common">Rotifer</name>
    <dbReference type="NCBI Taxonomy" id="249248"/>
    <lineage>
        <taxon>Eukaryota</taxon>
        <taxon>Metazoa</taxon>
        <taxon>Spiralia</taxon>
        <taxon>Gnathifera</taxon>
        <taxon>Rotifera</taxon>
        <taxon>Eurotatoria</taxon>
        <taxon>Bdelloidea</taxon>
        <taxon>Adinetida</taxon>
        <taxon>Adinetidae</taxon>
        <taxon>Adineta</taxon>
    </lineage>
</organism>
<dbReference type="Pfam" id="PF01490">
    <property type="entry name" value="Aa_trans"/>
    <property type="match status" value="1"/>
</dbReference>
<feature type="transmembrane region" description="Helical" evidence="14">
    <location>
        <begin position="749"/>
        <end position="772"/>
    </location>
</feature>
<dbReference type="PROSITE" id="PS51352">
    <property type="entry name" value="THIOREDOXIN_2"/>
    <property type="match status" value="1"/>
</dbReference>